<feature type="transmembrane region" description="Helical" evidence="6">
    <location>
        <begin position="93"/>
        <end position="110"/>
    </location>
</feature>
<sequence>MTKKLYWVSTPLLALMYLGAGIFYLTNISGVQQMWEHLGFPAYLVPIMAVVKITAAVVILWRPLTGLTDFTYAGMFFHLCLAVSAHINAGDGGFAPALVGIALVILSFFTQNAGRKKPSPYGRLPGVADVSPEPARQNNSI</sequence>
<name>A0A7W9D4K9_9HYPH</name>
<keyword evidence="8" id="KW-1185">Reference proteome</keyword>
<evidence type="ECO:0000256" key="4">
    <source>
        <dbReference type="ARBA" id="ARBA00023136"/>
    </source>
</evidence>
<dbReference type="Pfam" id="PF13564">
    <property type="entry name" value="DoxX_2"/>
    <property type="match status" value="1"/>
</dbReference>
<evidence type="ECO:0000313" key="7">
    <source>
        <dbReference type="EMBL" id="MBB5577355.1"/>
    </source>
</evidence>
<evidence type="ECO:0000256" key="6">
    <source>
        <dbReference type="SAM" id="Phobius"/>
    </source>
</evidence>
<dbReference type="EMBL" id="JACHBI010000019">
    <property type="protein sequence ID" value="MBB5577355.1"/>
    <property type="molecule type" value="Genomic_DNA"/>
</dbReference>
<accession>A0A7W9D4K9</accession>
<dbReference type="RefSeq" id="WP_183940677.1">
    <property type="nucleotide sequence ID" value="NZ_JACHBI010000019.1"/>
</dbReference>
<dbReference type="AlphaFoldDB" id="A0A7W9D4K9"/>
<dbReference type="InterPro" id="IPR032808">
    <property type="entry name" value="DoxX"/>
</dbReference>
<keyword evidence="4 6" id="KW-0472">Membrane</keyword>
<gene>
    <name evidence="7" type="ORF">GGD50_006007</name>
</gene>
<dbReference type="Proteomes" id="UP000549882">
    <property type="component" value="Unassembled WGS sequence"/>
</dbReference>
<feature type="transmembrane region" description="Helical" evidence="6">
    <location>
        <begin position="5"/>
        <end position="26"/>
    </location>
</feature>
<comment type="caution">
    <text evidence="7">The sequence shown here is derived from an EMBL/GenBank/DDBJ whole genome shotgun (WGS) entry which is preliminary data.</text>
</comment>
<feature type="transmembrane region" description="Helical" evidence="6">
    <location>
        <begin position="38"/>
        <end position="61"/>
    </location>
</feature>
<evidence type="ECO:0000256" key="5">
    <source>
        <dbReference type="SAM" id="MobiDB-lite"/>
    </source>
</evidence>
<keyword evidence="3 6" id="KW-1133">Transmembrane helix</keyword>
<evidence type="ECO:0000256" key="2">
    <source>
        <dbReference type="ARBA" id="ARBA00022692"/>
    </source>
</evidence>
<evidence type="ECO:0000256" key="3">
    <source>
        <dbReference type="ARBA" id="ARBA00022989"/>
    </source>
</evidence>
<proteinExistence type="predicted"/>
<evidence type="ECO:0008006" key="9">
    <source>
        <dbReference type="Google" id="ProtNLM"/>
    </source>
</evidence>
<feature type="region of interest" description="Disordered" evidence="5">
    <location>
        <begin position="120"/>
        <end position="141"/>
    </location>
</feature>
<evidence type="ECO:0000256" key="1">
    <source>
        <dbReference type="ARBA" id="ARBA00004141"/>
    </source>
</evidence>
<dbReference type="GO" id="GO:0016020">
    <property type="term" value="C:membrane"/>
    <property type="evidence" value="ECO:0007669"/>
    <property type="project" value="UniProtKB-SubCell"/>
</dbReference>
<comment type="subcellular location">
    <subcellularLocation>
        <location evidence="1">Membrane</location>
        <topology evidence="1">Multi-pass membrane protein</topology>
    </subcellularLocation>
</comment>
<feature type="transmembrane region" description="Helical" evidence="6">
    <location>
        <begin position="70"/>
        <end position="87"/>
    </location>
</feature>
<evidence type="ECO:0000313" key="8">
    <source>
        <dbReference type="Proteomes" id="UP000549882"/>
    </source>
</evidence>
<keyword evidence="2 6" id="KW-0812">Transmembrane</keyword>
<reference evidence="7 8" key="1">
    <citation type="submission" date="2020-08" db="EMBL/GenBank/DDBJ databases">
        <title>Genomic Encyclopedia of Type Strains, Phase IV (KMG-V): Genome sequencing to study the core and pangenomes of soil and plant-associated prokaryotes.</title>
        <authorList>
            <person name="Whitman W."/>
        </authorList>
    </citation>
    <scope>NUCLEOTIDE SEQUENCE [LARGE SCALE GENOMIC DNA]</scope>
    <source>
        <strain evidence="7 8">SEMIA 4064</strain>
    </source>
</reference>
<protein>
    <recommendedName>
        <fullName evidence="9">DoxX family protein</fullName>
    </recommendedName>
</protein>
<organism evidence="7 8">
    <name type="scientific">Rhizobium paranaense</name>
    <dbReference type="NCBI Taxonomy" id="1650438"/>
    <lineage>
        <taxon>Bacteria</taxon>
        <taxon>Pseudomonadati</taxon>
        <taxon>Pseudomonadota</taxon>
        <taxon>Alphaproteobacteria</taxon>
        <taxon>Hyphomicrobiales</taxon>
        <taxon>Rhizobiaceae</taxon>
        <taxon>Rhizobium/Agrobacterium group</taxon>
        <taxon>Rhizobium</taxon>
    </lineage>
</organism>